<feature type="transmembrane region" description="Helical" evidence="6">
    <location>
        <begin position="296"/>
        <end position="317"/>
    </location>
</feature>
<comment type="caution">
    <text evidence="8">The sequence shown here is derived from an EMBL/GenBank/DDBJ whole genome shotgun (WGS) entry which is preliminary data.</text>
</comment>
<feature type="transmembrane region" description="Helical" evidence="6">
    <location>
        <begin position="183"/>
        <end position="202"/>
    </location>
</feature>
<name>A0AA39WJX2_9PEZI</name>
<evidence type="ECO:0000256" key="1">
    <source>
        <dbReference type="ARBA" id="ARBA00004141"/>
    </source>
</evidence>
<feature type="transmembrane region" description="Helical" evidence="6">
    <location>
        <begin position="154"/>
        <end position="177"/>
    </location>
</feature>
<proteinExistence type="inferred from homology"/>
<dbReference type="Proteomes" id="UP001175000">
    <property type="component" value="Unassembled WGS sequence"/>
</dbReference>
<evidence type="ECO:0000256" key="4">
    <source>
        <dbReference type="ARBA" id="ARBA00022989"/>
    </source>
</evidence>
<reference evidence="8" key="1">
    <citation type="submission" date="2023-06" db="EMBL/GenBank/DDBJ databases">
        <title>Genome-scale phylogeny and comparative genomics of the fungal order Sordariales.</title>
        <authorList>
            <consortium name="Lawrence Berkeley National Laboratory"/>
            <person name="Hensen N."/>
            <person name="Bonometti L."/>
            <person name="Westerberg I."/>
            <person name="Brannstrom I.O."/>
            <person name="Guillou S."/>
            <person name="Cros-Aarteil S."/>
            <person name="Calhoun S."/>
            <person name="Haridas S."/>
            <person name="Kuo A."/>
            <person name="Mondo S."/>
            <person name="Pangilinan J."/>
            <person name="Riley R."/>
            <person name="Labutti K."/>
            <person name="Andreopoulos B."/>
            <person name="Lipzen A."/>
            <person name="Chen C."/>
            <person name="Yanf M."/>
            <person name="Daum C."/>
            <person name="Ng V."/>
            <person name="Clum A."/>
            <person name="Steindorff A."/>
            <person name="Ohm R."/>
            <person name="Martin F."/>
            <person name="Silar P."/>
            <person name="Natvig D."/>
            <person name="Lalanne C."/>
            <person name="Gautier V."/>
            <person name="Ament-Velasquez S.L."/>
            <person name="Kruys A."/>
            <person name="Hutchinson M.I."/>
            <person name="Powell A.J."/>
            <person name="Barry K."/>
            <person name="Miller A.N."/>
            <person name="Grigoriev I.V."/>
            <person name="Debuchy R."/>
            <person name="Gladieux P."/>
            <person name="Thoren M.H."/>
            <person name="Johannesson H."/>
        </authorList>
    </citation>
    <scope>NUCLEOTIDE SEQUENCE</scope>
    <source>
        <strain evidence="8">CBS 606.72</strain>
    </source>
</reference>
<evidence type="ECO:0000256" key="2">
    <source>
        <dbReference type="ARBA" id="ARBA00007520"/>
    </source>
</evidence>
<gene>
    <name evidence="8" type="ORF">B0T14DRAFT_435005</name>
</gene>
<dbReference type="SUPFAM" id="SSF103473">
    <property type="entry name" value="MFS general substrate transporter"/>
    <property type="match status" value="1"/>
</dbReference>
<sequence>MGDIDLGPPALDPPGQHKYLRGVRFIVVSMAITVVVLLTMIDTSIVSTAIPRITDEFHSLDDIGWYASIYQLASAALQPLTGKIYTKFNIKWSFLLFFAIFEIGSAVCGMSRDSMTFIAGRAVAGAGSSGLMNGALTIAANIVPMESRASLTGLMMGTSQLGVVIGPLVGGLFTSYSTWRWCFFLNLPIGAAVFTALLFVRIPEQVEKKKPMEVFKNLHNELDLLGFIMFTPAMMMLLLALQYGGTRFSWDSPTITGMFTGSGVLFAVWLGWDWFCGDEALIPFSLMRKRTVWSGALTQWCNMTVVFSAGYFLPLYFQAIQGATPVMSGVYVLASVLSQLLFAGVSGFLVEKVGYIVPFTVFSGILAAVSNGLYSTFSFDTPIPVWVGYQVLNGVGRGTGMAMPLLAVQAVLTPIEISIVMGILVFFGMLGTAVMMALANTIFNQSLRVELTRGFHSATVARDIIEAGATGFREVVSIDNLHMVLVAYSVSISRVFYLVAAVGATSVVTSLFLGWTDVRKKM</sequence>
<dbReference type="GO" id="GO:0022857">
    <property type="term" value="F:transmembrane transporter activity"/>
    <property type="evidence" value="ECO:0007669"/>
    <property type="project" value="InterPro"/>
</dbReference>
<evidence type="ECO:0000313" key="8">
    <source>
        <dbReference type="EMBL" id="KAK0616757.1"/>
    </source>
</evidence>
<evidence type="ECO:0000313" key="9">
    <source>
        <dbReference type="Proteomes" id="UP001175000"/>
    </source>
</evidence>
<dbReference type="GO" id="GO:0005886">
    <property type="term" value="C:plasma membrane"/>
    <property type="evidence" value="ECO:0007669"/>
    <property type="project" value="TreeGrafter"/>
</dbReference>
<evidence type="ECO:0000256" key="3">
    <source>
        <dbReference type="ARBA" id="ARBA00022692"/>
    </source>
</evidence>
<dbReference type="Pfam" id="PF07690">
    <property type="entry name" value="MFS_1"/>
    <property type="match status" value="1"/>
</dbReference>
<dbReference type="EMBL" id="JAULSU010000005">
    <property type="protein sequence ID" value="KAK0616757.1"/>
    <property type="molecule type" value="Genomic_DNA"/>
</dbReference>
<evidence type="ECO:0000259" key="7">
    <source>
        <dbReference type="PROSITE" id="PS50850"/>
    </source>
</evidence>
<feature type="transmembrane region" description="Helical" evidence="6">
    <location>
        <begin position="329"/>
        <end position="350"/>
    </location>
</feature>
<evidence type="ECO:0000256" key="6">
    <source>
        <dbReference type="SAM" id="Phobius"/>
    </source>
</evidence>
<feature type="transmembrane region" description="Helical" evidence="6">
    <location>
        <begin position="222"/>
        <end position="243"/>
    </location>
</feature>
<evidence type="ECO:0000256" key="5">
    <source>
        <dbReference type="ARBA" id="ARBA00023136"/>
    </source>
</evidence>
<dbReference type="Gene3D" id="1.20.1250.20">
    <property type="entry name" value="MFS general substrate transporter like domains"/>
    <property type="match status" value="2"/>
</dbReference>
<protein>
    <submittedName>
        <fullName evidence="8">Major facilitator superfamily domain-containing protein</fullName>
    </submittedName>
</protein>
<keyword evidence="5 6" id="KW-0472">Membrane</keyword>
<accession>A0AA39WJX2</accession>
<keyword evidence="3 6" id="KW-0812">Transmembrane</keyword>
<dbReference type="PANTHER" id="PTHR23501">
    <property type="entry name" value="MAJOR FACILITATOR SUPERFAMILY"/>
    <property type="match status" value="1"/>
</dbReference>
<feature type="transmembrane region" description="Helical" evidence="6">
    <location>
        <begin position="118"/>
        <end position="142"/>
    </location>
</feature>
<feature type="transmembrane region" description="Helical" evidence="6">
    <location>
        <begin position="419"/>
        <end position="443"/>
    </location>
</feature>
<dbReference type="InterPro" id="IPR011701">
    <property type="entry name" value="MFS"/>
</dbReference>
<dbReference type="PROSITE" id="PS50850">
    <property type="entry name" value="MFS"/>
    <property type="match status" value="1"/>
</dbReference>
<feature type="domain" description="Major facilitator superfamily (MFS) profile" evidence="7">
    <location>
        <begin position="28"/>
        <end position="518"/>
    </location>
</feature>
<feature type="transmembrane region" description="Helical" evidence="6">
    <location>
        <begin position="495"/>
        <end position="515"/>
    </location>
</feature>
<dbReference type="AlphaFoldDB" id="A0AA39WJX2"/>
<dbReference type="PANTHER" id="PTHR23501:SF193">
    <property type="entry name" value="MULTIDRUG TRANSPORTER, PUTATIVE (AFU_ORTHOLOGUE AFUA_8G00940)-RELATED"/>
    <property type="match status" value="1"/>
</dbReference>
<keyword evidence="4 6" id="KW-1133">Transmembrane helix</keyword>
<feature type="transmembrane region" description="Helical" evidence="6">
    <location>
        <begin position="255"/>
        <end position="275"/>
    </location>
</feature>
<feature type="transmembrane region" description="Helical" evidence="6">
    <location>
        <begin position="92"/>
        <end position="112"/>
    </location>
</feature>
<organism evidence="8 9">
    <name type="scientific">Immersiella caudata</name>
    <dbReference type="NCBI Taxonomy" id="314043"/>
    <lineage>
        <taxon>Eukaryota</taxon>
        <taxon>Fungi</taxon>
        <taxon>Dikarya</taxon>
        <taxon>Ascomycota</taxon>
        <taxon>Pezizomycotina</taxon>
        <taxon>Sordariomycetes</taxon>
        <taxon>Sordariomycetidae</taxon>
        <taxon>Sordariales</taxon>
        <taxon>Lasiosphaeriaceae</taxon>
        <taxon>Immersiella</taxon>
    </lineage>
</organism>
<comment type="similarity">
    <text evidence="2">Belongs to the major facilitator superfamily. TCR/Tet family.</text>
</comment>
<feature type="transmembrane region" description="Helical" evidence="6">
    <location>
        <begin position="25"/>
        <end position="51"/>
    </location>
</feature>
<dbReference type="InterPro" id="IPR020846">
    <property type="entry name" value="MFS_dom"/>
</dbReference>
<dbReference type="CDD" id="cd17502">
    <property type="entry name" value="MFS_Azr1_MDR_like"/>
    <property type="match status" value="1"/>
</dbReference>
<dbReference type="InterPro" id="IPR036259">
    <property type="entry name" value="MFS_trans_sf"/>
</dbReference>
<keyword evidence="9" id="KW-1185">Reference proteome</keyword>
<comment type="subcellular location">
    <subcellularLocation>
        <location evidence="1">Membrane</location>
        <topology evidence="1">Multi-pass membrane protein</topology>
    </subcellularLocation>
</comment>
<feature type="transmembrane region" description="Helical" evidence="6">
    <location>
        <begin position="355"/>
        <end position="374"/>
    </location>
</feature>